<sequence>MRVMSGLLAAAPVDVADDVLATTGIGSPLAWQIVSLLALLSALVLLLRWWNEQRKR</sequence>
<evidence type="ECO:0000256" key="1">
    <source>
        <dbReference type="SAM" id="Phobius"/>
    </source>
</evidence>
<evidence type="ECO:0000313" key="3">
    <source>
        <dbReference type="Proteomes" id="UP000194360"/>
    </source>
</evidence>
<keyword evidence="1" id="KW-1133">Transmembrane helix</keyword>
<dbReference type="EMBL" id="MIGB01000009">
    <property type="protein sequence ID" value="OSY41335.1"/>
    <property type="molecule type" value="Genomic_DNA"/>
</dbReference>
<keyword evidence="1" id="KW-0472">Membrane</keyword>
<gene>
    <name evidence="2" type="ORF">BG845_02237</name>
</gene>
<protein>
    <submittedName>
        <fullName evidence="2">Uncharacterized protein</fullName>
    </submittedName>
</protein>
<name>A0A1Y2N1J9_PSEAH</name>
<dbReference type="Proteomes" id="UP000194360">
    <property type="component" value="Unassembled WGS sequence"/>
</dbReference>
<keyword evidence="3" id="KW-1185">Reference proteome</keyword>
<reference evidence="2 3" key="1">
    <citation type="submission" date="2016-09" db="EMBL/GenBank/DDBJ databases">
        <title>Pseudonocardia autotrophica DSM535, a candidate organism with high potential of specific P450 cytochromes.</title>
        <authorList>
            <person name="Grumaz C."/>
            <person name="Vainshtein Y."/>
            <person name="Kirstahler P."/>
            <person name="Sohn K."/>
        </authorList>
    </citation>
    <scope>NUCLEOTIDE SEQUENCE [LARGE SCALE GENOMIC DNA]</scope>
    <source>
        <strain evidence="2 3">DSM 535</strain>
    </source>
</reference>
<feature type="transmembrane region" description="Helical" evidence="1">
    <location>
        <begin position="31"/>
        <end position="50"/>
    </location>
</feature>
<organism evidence="2 3">
    <name type="scientific">Pseudonocardia autotrophica</name>
    <name type="common">Amycolata autotrophica</name>
    <name type="synonym">Nocardia autotrophica</name>
    <dbReference type="NCBI Taxonomy" id="2074"/>
    <lineage>
        <taxon>Bacteria</taxon>
        <taxon>Bacillati</taxon>
        <taxon>Actinomycetota</taxon>
        <taxon>Actinomycetes</taxon>
        <taxon>Pseudonocardiales</taxon>
        <taxon>Pseudonocardiaceae</taxon>
        <taxon>Pseudonocardia</taxon>
    </lineage>
</organism>
<proteinExistence type="predicted"/>
<dbReference type="AlphaFoldDB" id="A0A1Y2N1J9"/>
<keyword evidence="1" id="KW-0812">Transmembrane</keyword>
<evidence type="ECO:0000313" key="2">
    <source>
        <dbReference type="EMBL" id="OSY41335.1"/>
    </source>
</evidence>
<comment type="caution">
    <text evidence="2">The sequence shown here is derived from an EMBL/GenBank/DDBJ whole genome shotgun (WGS) entry which is preliminary data.</text>
</comment>
<accession>A0A1Y2N1J9</accession>